<dbReference type="EMBL" id="BSOH01000010">
    <property type="protein sequence ID" value="GLR17225.1"/>
    <property type="molecule type" value="Genomic_DNA"/>
</dbReference>
<evidence type="ECO:0000256" key="3">
    <source>
        <dbReference type="ARBA" id="ARBA00023163"/>
    </source>
</evidence>
<dbReference type="Gene3D" id="1.10.10.60">
    <property type="entry name" value="Homeodomain-like"/>
    <property type="match status" value="2"/>
</dbReference>
<dbReference type="InterPro" id="IPR018062">
    <property type="entry name" value="HTH_AraC-typ_CS"/>
</dbReference>
<feature type="transmembrane region" description="Helical" evidence="4">
    <location>
        <begin position="219"/>
        <end position="238"/>
    </location>
</feature>
<dbReference type="SMART" id="SM00342">
    <property type="entry name" value="HTH_ARAC"/>
    <property type="match status" value="1"/>
</dbReference>
<keyword evidence="3" id="KW-0804">Transcription</keyword>
<evidence type="ECO:0000313" key="7">
    <source>
        <dbReference type="Proteomes" id="UP001156666"/>
    </source>
</evidence>
<dbReference type="PANTHER" id="PTHR43280:SF29">
    <property type="entry name" value="ARAC-FAMILY TRANSCRIPTIONAL REGULATOR"/>
    <property type="match status" value="1"/>
</dbReference>
<keyword evidence="7" id="KW-1185">Reference proteome</keyword>
<dbReference type="GO" id="GO:0003700">
    <property type="term" value="F:DNA-binding transcription factor activity"/>
    <property type="evidence" value="ECO:0007669"/>
    <property type="project" value="InterPro"/>
</dbReference>
<feature type="transmembrane region" description="Helical" evidence="4">
    <location>
        <begin position="102"/>
        <end position="119"/>
    </location>
</feature>
<gene>
    <name evidence="6" type="ORF">GCM10007940_18400</name>
</gene>
<evidence type="ECO:0000256" key="2">
    <source>
        <dbReference type="ARBA" id="ARBA00023125"/>
    </source>
</evidence>
<feature type="transmembrane region" description="Helical" evidence="4">
    <location>
        <begin position="12"/>
        <end position="29"/>
    </location>
</feature>
<dbReference type="InterPro" id="IPR018060">
    <property type="entry name" value="HTH_AraC"/>
</dbReference>
<reference evidence="6" key="1">
    <citation type="journal article" date="2014" name="Int. J. Syst. Evol. Microbiol.">
        <title>Complete genome sequence of Corynebacterium casei LMG S-19264T (=DSM 44701T), isolated from a smear-ripened cheese.</title>
        <authorList>
            <consortium name="US DOE Joint Genome Institute (JGI-PGF)"/>
            <person name="Walter F."/>
            <person name="Albersmeier A."/>
            <person name="Kalinowski J."/>
            <person name="Ruckert C."/>
        </authorList>
    </citation>
    <scope>NUCLEOTIDE SEQUENCE</scope>
    <source>
        <strain evidence="6">NBRC 108769</strain>
    </source>
</reference>
<reference evidence="6" key="2">
    <citation type="submission" date="2023-01" db="EMBL/GenBank/DDBJ databases">
        <title>Draft genome sequence of Portibacter lacus strain NBRC 108769.</title>
        <authorList>
            <person name="Sun Q."/>
            <person name="Mori K."/>
        </authorList>
    </citation>
    <scope>NUCLEOTIDE SEQUENCE</scope>
    <source>
        <strain evidence="6">NBRC 108769</strain>
    </source>
</reference>
<protein>
    <recommendedName>
        <fullName evidence="5">HTH araC/xylS-type domain-containing protein</fullName>
    </recommendedName>
</protein>
<evidence type="ECO:0000313" key="6">
    <source>
        <dbReference type="EMBL" id="GLR17225.1"/>
    </source>
</evidence>
<proteinExistence type="predicted"/>
<dbReference type="Pfam" id="PF12833">
    <property type="entry name" value="HTH_18"/>
    <property type="match status" value="1"/>
</dbReference>
<dbReference type="AlphaFoldDB" id="A0AA37SSG7"/>
<keyword evidence="4" id="KW-1133">Transmembrane helix</keyword>
<dbReference type="RefSeq" id="WP_235293900.1">
    <property type="nucleotide sequence ID" value="NZ_BSOH01000010.1"/>
</dbReference>
<feature type="domain" description="HTH araC/xylS-type" evidence="5">
    <location>
        <begin position="263"/>
        <end position="371"/>
    </location>
</feature>
<dbReference type="PANTHER" id="PTHR43280">
    <property type="entry name" value="ARAC-FAMILY TRANSCRIPTIONAL REGULATOR"/>
    <property type="match status" value="1"/>
</dbReference>
<evidence type="ECO:0000259" key="5">
    <source>
        <dbReference type="PROSITE" id="PS01124"/>
    </source>
</evidence>
<feature type="transmembrane region" description="Helical" evidence="4">
    <location>
        <begin position="66"/>
        <end position="87"/>
    </location>
</feature>
<keyword evidence="4" id="KW-0472">Membrane</keyword>
<dbReference type="Proteomes" id="UP001156666">
    <property type="component" value="Unassembled WGS sequence"/>
</dbReference>
<evidence type="ECO:0000256" key="1">
    <source>
        <dbReference type="ARBA" id="ARBA00023015"/>
    </source>
</evidence>
<comment type="caution">
    <text evidence="6">The sequence shown here is derived from an EMBL/GenBank/DDBJ whole genome shotgun (WGS) entry which is preliminary data.</text>
</comment>
<accession>A0AA37SSG7</accession>
<feature type="transmembrane region" description="Helical" evidence="4">
    <location>
        <begin position="41"/>
        <end position="60"/>
    </location>
</feature>
<keyword evidence="1" id="KW-0805">Transcription regulation</keyword>
<dbReference type="PROSITE" id="PS01124">
    <property type="entry name" value="HTH_ARAC_FAMILY_2"/>
    <property type="match status" value="1"/>
</dbReference>
<dbReference type="InterPro" id="IPR009057">
    <property type="entry name" value="Homeodomain-like_sf"/>
</dbReference>
<keyword evidence="2" id="KW-0238">DNA-binding</keyword>
<feature type="transmembrane region" description="Helical" evidence="4">
    <location>
        <begin position="139"/>
        <end position="162"/>
    </location>
</feature>
<name>A0AA37SSG7_9BACT</name>
<dbReference type="SUPFAM" id="SSF46689">
    <property type="entry name" value="Homeodomain-like"/>
    <property type="match status" value="1"/>
</dbReference>
<feature type="transmembrane region" description="Helical" evidence="4">
    <location>
        <begin position="183"/>
        <end position="204"/>
    </location>
</feature>
<evidence type="ECO:0000256" key="4">
    <source>
        <dbReference type="SAM" id="Phobius"/>
    </source>
</evidence>
<dbReference type="PROSITE" id="PS00041">
    <property type="entry name" value="HTH_ARAC_FAMILY_1"/>
    <property type="match status" value="1"/>
</dbReference>
<keyword evidence="4" id="KW-0812">Transmembrane</keyword>
<organism evidence="6 7">
    <name type="scientific">Portibacter lacus</name>
    <dbReference type="NCBI Taxonomy" id="1099794"/>
    <lineage>
        <taxon>Bacteria</taxon>
        <taxon>Pseudomonadati</taxon>
        <taxon>Bacteroidota</taxon>
        <taxon>Saprospiria</taxon>
        <taxon>Saprospirales</taxon>
        <taxon>Haliscomenobacteraceae</taxon>
        <taxon>Portibacter</taxon>
    </lineage>
</organism>
<sequence>MFEIQVNVSNLTILASVFIGLTFAMLLIFAKRINQKANRLLGFLMLIIVLWNIWVLIVDFKLYNHFPMLCLIPLNLSLAIGPLFYLYTRKLIHPAYPFSKKTFLHFAPLTLEIIVHFLIANESLRLGINPTNTSSFLNFIPIIQLFTIISIITYCVLALKAIRKHHALSKDVFSNEKQYDLRWLYRLIIIFGILWFALVPYTFIDYIFYDFQLSIGDYYPIYILLSVITIWISAEAFLKPEVIFAETKDISPIASEENEEDLSEEAAWLEQEMERNQYFLDPDMTLRKLASELDLHPNHLSMLINSGLGKNFTDFVNQYRVDAVISRLHDPKFEHITLLGISFGCGFSSKTTFNRVFKNMTGKTPMQFKNESSSV</sequence>
<dbReference type="GO" id="GO:0043565">
    <property type="term" value="F:sequence-specific DNA binding"/>
    <property type="evidence" value="ECO:0007669"/>
    <property type="project" value="InterPro"/>
</dbReference>